<dbReference type="GO" id="GO:0004601">
    <property type="term" value="F:peroxidase activity"/>
    <property type="evidence" value="ECO:0007669"/>
    <property type="project" value="UniProtKB-KW"/>
</dbReference>
<dbReference type="NCBIfam" id="TIGR01926">
    <property type="entry name" value="peroxid_rel"/>
    <property type="match status" value="1"/>
</dbReference>
<protein>
    <submittedName>
        <fullName evidence="1">Peroxidase-related enzyme</fullName>
    </submittedName>
</protein>
<dbReference type="EMBL" id="CP126446">
    <property type="protein sequence ID" value="WIF96967.1"/>
    <property type="molecule type" value="Genomic_DNA"/>
</dbReference>
<organism evidence="1 2">
    <name type="scientific">Pontibacillus chungwhensis</name>
    <dbReference type="NCBI Taxonomy" id="265426"/>
    <lineage>
        <taxon>Bacteria</taxon>
        <taxon>Bacillati</taxon>
        <taxon>Bacillota</taxon>
        <taxon>Bacilli</taxon>
        <taxon>Bacillales</taxon>
        <taxon>Bacillaceae</taxon>
        <taxon>Pontibacillus</taxon>
    </lineage>
</organism>
<dbReference type="RefSeq" id="WP_231417227.1">
    <property type="nucleotide sequence ID" value="NZ_CP126446.1"/>
</dbReference>
<keyword evidence="1" id="KW-0560">Oxidoreductase</keyword>
<keyword evidence="1" id="KW-0575">Peroxidase</keyword>
<dbReference type="InterPro" id="IPR029032">
    <property type="entry name" value="AhpD-like"/>
</dbReference>
<dbReference type="InterPro" id="IPR010195">
    <property type="entry name" value="Uncharacterised_peroxidase-rel"/>
</dbReference>
<proteinExistence type="predicted"/>
<name>A0ABY8UTX0_9BACI</name>
<dbReference type="PANTHER" id="PTHR35446">
    <property type="entry name" value="SI:CH211-175M2.5"/>
    <property type="match status" value="1"/>
</dbReference>
<evidence type="ECO:0000313" key="1">
    <source>
        <dbReference type="EMBL" id="WIF96967.1"/>
    </source>
</evidence>
<reference evidence="1 2" key="1">
    <citation type="submission" date="2023-05" db="EMBL/GenBank/DDBJ databases">
        <title>Comparative genomics reveals the evidence of polycyclic aromatic hydrocarbons degradation in moderately halophilic genus Pontibacillus.</title>
        <authorList>
            <person name="Yang H."/>
            <person name="Qian Z."/>
        </authorList>
    </citation>
    <scope>NUCLEOTIDE SEQUENCE [LARGE SCALE GENOMIC DNA]</scope>
    <source>
        <strain evidence="2">HN14</strain>
    </source>
</reference>
<evidence type="ECO:0000313" key="2">
    <source>
        <dbReference type="Proteomes" id="UP001236652"/>
    </source>
</evidence>
<sequence>MPWIKPAKQTEIREHEALKNMEQPMPLFNRLIANSPSLLEAFSPIQQAVKETFLTEIQRESLITFVSMRNGCDYCTKSHGQLLEELTDDEDILSKLSGFEEGYFDESLTRMLRYALKLTAKPVQVNKEDVLALKEIGLSETQIVEVNHVIAYTSYTNQISIGLGL</sequence>
<dbReference type="Gene3D" id="1.20.1290.10">
    <property type="entry name" value="AhpD-like"/>
    <property type="match status" value="1"/>
</dbReference>
<dbReference type="Proteomes" id="UP001236652">
    <property type="component" value="Chromosome"/>
</dbReference>
<gene>
    <name evidence="1" type="ORF">QNI29_14620</name>
</gene>
<keyword evidence="2" id="KW-1185">Reference proteome</keyword>
<dbReference type="SUPFAM" id="SSF69118">
    <property type="entry name" value="AhpD-like"/>
    <property type="match status" value="1"/>
</dbReference>
<accession>A0ABY8UTX0</accession>
<dbReference type="PANTHER" id="PTHR35446:SF2">
    <property type="entry name" value="CARBOXYMUCONOLACTONE DECARBOXYLASE-LIKE DOMAIN-CONTAINING PROTEIN"/>
    <property type="match status" value="1"/>
</dbReference>